<comment type="caution">
    <text evidence="2">The sequence shown here is derived from an EMBL/GenBank/DDBJ whole genome shotgun (WGS) entry which is preliminary data.</text>
</comment>
<dbReference type="AlphaFoldDB" id="A0AAW0XJH1"/>
<feature type="compositionally biased region" description="Polar residues" evidence="1">
    <location>
        <begin position="434"/>
        <end position="491"/>
    </location>
</feature>
<feature type="compositionally biased region" description="Polar residues" evidence="1">
    <location>
        <begin position="505"/>
        <end position="516"/>
    </location>
</feature>
<sequence>MEEQVCCWIYEYGVKYGYDGLCCKIEVEFKRRGRELNIPVLGYILYVRRLQILLKHEEIVKSHLVTLGKLWKDILCYKPFHLHIDFHKAIIKLYIVTKLLYVDSEGLHPDVVLDTLPYFNWDEVKLQFNYQDDSFKDYHAKIVKAALEAIEASAGEQVNSLKHLKNDLHLELEKYLQVQLPKLLIFLMDLIPTTALEKMIDNVEIKENLKRQNVAEYTALLNALKNETRVTEAALNEVLEAILTKTKSQEQTHAERTEEFQVLSEVEVSQNITTTSDEDSNLQASTHGADTHTSPDEEVDVIIHKGKIYNVKRGNAFEVPYRHASNEHDTGQAFQSPNMLEVIIHKSEVYEIISGMGPQVGQRLQVPQTVQSLMMKSNFTDSDLQDLESAINHLETLLPLLKEKLRQGQMKISAGSQSSEDENSNSDNDENPPSHFQSYGNHADSHVTQQLANDNSQAENSCQQESSVNGEHSLQISQLSQNSDAKNSGSQHSEDEDSNSDTADKNPSSHFQSYGNHADSHVTQQLTDDNRQAEDSCQQESPVNGEHSLQISQLSQNSDAKNSLSVFFNFEKDEVSSQSHLNEYNRSPLKIVQDKSQGVISKESLTLVSPYPNEVPEHISPQDCDSNQSTPNFDLSNTFPELKVTPGIADPLRELTSSRQIQYRLKSLCQEKPKSIEASKNKENEPIQPNLHSQTSAEILLNSSSPLMNSSLRANENNLPKGINNNHFDNAAQQTTFVHEGIFQCAANEKKSSLGRRIKQNINATNESQAASKQTVTEDRINVRKIPEDVACQPKQRSGKRKRTETKHAADRQQSMLEATNPYHFDSAIQETAYAPDESSILQFAANEKKSSLMRQTKQDVSESDNSSKDTSKQSVACPPKSSVDKCKRTGTKHADYEKQPKTLKRGKISKQKLTVGGPSDCLAPAPDSSHSDEEVFVTPKSSPESKSMTWLVSELSTTDAESFTTVTSGFQSS</sequence>
<feature type="region of interest" description="Disordered" evidence="1">
    <location>
        <begin position="273"/>
        <end position="295"/>
    </location>
</feature>
<feature type="region of interest" description="Disordered" evidence="1">
    <location>
        <begin position="852"/>
        <end position="947"/>
    </location>
</feature>
<organism evidence="2 3">
    <name type="scientific">Cherax quadricarinatus</name>
    <name type="common">Australian red claw crayfish</name>
    <dbReference type="NCBI Taxonomy" id="27406"/>
    <lineage>
        <taxon>Eukaryota</taxon>
        <taxon>Metazoa</taxon>
        <taxon>Ecdysozoa</taxon>
        <taxon>Arthropoda</taxon>
        <taxon>Crustacea</taxon>
        <taxon>Multicrustacea</taxon>
        <taxon>Malacostraca</taxon>
        <taxon>Eumalacostraca</taxon>
        <taxon>Eucarida</taxon>
        <taxon>Decapoda</taxon>
        <taxon>Pleocyemata</taxon>
        <taxon>Astacidea</taxon>
        <taxon>Parastacoidea</taxon>
        <taxon>Parastacidae</taxon>
        <taxon>Cherax</taxon>
    </lineage>
</organism>
<dbReference type="EMBL" id="JARKIK010000035">
    <property type="protein sequence ID" value="KAK8739891.1"/>
    <property type="molecule type" value="Genomic_DNA"/>
</dbReference>
<accession>A0AAW0XJH1</accession>
<evidence type="ECO:0000313" key="3">
    <source>
        <dbReference type="Proteomes" id="UP001445076"/>
    </source>
</evidence>
<dbReference type="Proteomes" id="UP001445076">
    <property type="component" value="Unassembled WGS sequence"/>
</dbReference>
<keyword evidence="3" id="KW-1185">Reference proteome</keyword>
<evidence type="ECO:0000256" key="1">
    <source>
        <dbReference type="SAM" id="MobiDB-lite"/>
    </source>
</evidence>
<name>A0AAW0XJH1_CHEQU</name>
<feature type="compositionally biased region" description="Acidic residues" evidence="1">
    <location>
        <begin position="419"/>
        <end position="430"/>
    </location>
</feature>
<feature type="compositionally biased region" description="Polar residues" evidence="1">
    <location>
        <begin position="273"/>
        <end position="288"/>
    </location>
</feature>
<feature type="compositionally biased region" description="Polar residues" evidence="1">
    <location>
        <begin position="535"/>
        <end position="556"/>
    </location>
</feature>
<proteinExistence type="predicted"/>
<evidence type="ECO:0000313" key="2">
    <source>
        <dbReference type="EMBL" id="KAK8739891.1"/>
    </source>
</evidence>
<gene>
    <name evidence="2" type="ORF">OTU49_003248</name>
</gene>
<protein>
    <submittedName>
        <fullName evidence="2">Uncharacterized protein</fullName>
    </submittedName>
</protein>
<feature type="region of interest" description="Disordered" evidence="1">
    <location>
        <begin position="787"/>
        <end position="822"/>
    </location>
</feature>
<reference evidence="2 3" key="1">
    <citation type="journal article" date="2024" name="BMC Genomics">
        <title>Genome assembly of redclaw crayfish (Cherax quadricarinatus) provides insights into its immune adaptation and hypoxia tolerance.</title>
        <authorList>
            <person name="Liu Z."/>
            <person name="Zheng J."/>
            <person name="Li H."/>
            <person name="Fang K."/>
            <person name="Wang S."/>
            <person name="He J."/>
            <person name="Zhou D."/>
            <person name="Weng S."/>
            <person name="Chi M."/>
            <person name="Gu Z."/>
            <person name="He J."/>
            <person name="Li F."/>
            <person name="Wang M."/>
        </authorList>
    </citation>
    <scope>NUCLEOTIDE SEQUENCE [LARGE SCALE GENOMIC DNA]</scope>
    <source>
        <strain evidence="2">ZL_2023a</strain>
    </source>
</reference>
<feature type="compositionally biased region" description="Basic residues" evidence="1">
    <location>
        <begin position="902"/>
        <end position="911"/>
    </location>
</feature>
<feature type="region of interest" description="Disordered" evidence="1">
    <location>
        <begin position="408"/>
        <end position="516"/>
    </location>
</feature>
<feature type="region of interest" description="Disordered" evidence="1">
    <location>
        <begin position="528"/>
        <end position="556"/>
    </location>
</feature>
<feature type="compositionally biased region" description="Basic and acidic residues" evidence="1">
    <location>
        <begin position="852"/>
        <end position="872"/>
    </location>
</feature>
<feature type="compositionally biased region" description="Basic and acidic residues" evidence="1">
    <location>
        <begin position="883"/>
        <end position="901"/>
    </location>
</feature>